<dbReference type="CDD" id="cd00156">
    <property type="entry name" value="REC"/>
    <property type="match status" value="1"/>
</dbReference>
<evidence type="ECO:0000313" key="4">
    <source>
        <dbReference type="EMBL" id="GHP00697.1"/>
    </source>
</evidence>
<dbReference type="SUPFAM" id="SSF52172">
    <property type="entry name" value="CheY-like"/>
    <property type="match status" value="1"/>
</dbReference>
<dbReference type="Gene3D" id="3.40.50.2300">
    <property type="match status" value="1"/>
</dbReference>
<accession>A0A8J3J357</accession>
<evidence type="ECO:0000259" key="3">
    <source>
        <dbReference type="PROSITE" id="PS50110"/>
    </source>
</evidence>
<sequence length="138" mass="15771">MDSRKPTIAVIDDSPTICKILTEIFRRQGYQVNCFFHPYNALQAFFPPAETVLPDVVCVDIELPYMDGLQLIKRIRGKCSERKIDRHIPIIIVISRRDGPIDRMKAFLAGADDYLAKPFPPHQALDLIEKYLPSSQTN</sequence>
<feature type="domain" description="Response regulatory" evidence="3">
    <location>
        <begin position="7"/>
        <end position="132"/>
    </location>
</feature>
<dbReference type="InterPro" id="IPR001789">
    <property type="entry name" value="Sig_transdc_resp-reg_receiver"/>
</dbReference>
<evidence type="ECO:0000256" key="2">
    <source>
        <dbReference type="PROSITE-ProRule" id="PRU00169"/>
    </source>
</evidence>
<comment type="caution">
    <text evidence="4">The sequence shown here is derived from an EMBL/GenBank/DDBJ whole genome shotgun (WGS) entry which is preliminary data.</text>
</comment>
<keyword evidence="1 2" id="KW-0597">Phosphoprotein</keyword>
<dbReference type="EMBL" id="BNJK01000003">
    <property type="protein sequence ID" value="GHP00697.1"/>
    <property type="molecule type" value="Genomic_DNA"/>
</dbReference>
<dbReference type="SMART" id="SM00448">
    <property type="entry name" value="REC"/>
    <property type="match status" value="1"/>
</dbReference>
<dbReference type="InterPro" id="IPR011006">
    <property type="entry name" value="CheY-like_superfamily"/>
</dbReference>
<proteinExistence type="predicted"/>
<dbReference type="PANTHER" id="PTHR44591">
    <property type="entry name" value="STRESS RESPONSE REGULATOR PROTEIN 1"/>
    <property type="match status" value="1"/>
</dbReference>
<dbReference type="Proteomes" id="UP000597444">
    <property type="component" value="Unassembled WGS sequence"/>
</dbReference>
<dbReference type="AlphaFoldDB" id="A0A8J3J357"/>
<dbReference type="PANTHER" id="PTHR44591:SF3">
    <property type="entry name" value="RESPONSE REGULATORY DOMAIN-CONTAINING PROTEIN"/>
    <property type="match status" value="1"/>
</dbReference>
<dbReference type="Pfam" id="PF00072">
    <property type="entry name" value="Response_reg"/>
    <property type="match status" value="1"/>
</dbReference>
<evidence type="ECO:0000256" key="1">
    <source>
        <dbReference type="ARBA" id="ARBA00022553"/>
    </source>
</evidence>
<keyword evidence="5" id="KW-1185">Reference proteome</keyword>
<gene>
    <name evidence="4" type="ORF">KSF_107440</name>
</gene>
<organism evidence="4 5">
    <name type="scientific">Reticulibacter mediterranei</name>
    <dbReference type="NCBI Taxonomy" id="2778369"/>
    <lineage>
        <taxon>Bacteria</taxon>
        <taxon>Bacillati</taxon>
        <taxon>Chloroflexota</taxon>
        <taxon>Ktedonobacteria</taxon>
        <taxon>Ktedonobacterales</taxon>
        <taxon>Reticulibacteraceae</taxon>
        <taxon>Reticulibacter</taxon>
    </lineage>
</organism>
<dbReference type="PROSITE" id="PS50110">
    <property type="entry name" value="RESPONSE_REGULATORY"/>
    <property type="match status" value="1"/>
</dbReference>
<evidence type="ECO:0000313" key="5">
    <source>
        <dbReference type="Proteomes" id="UP000597444"/>
    </source>
</evidence>
<reference evidence="4" key="1">
    <citation type="submission" date="2020-10" db="EMBL/GenBank/DDBJ databases">
        <title>Taxonomic study of unclassified bacteria belonging to the class Ktedonobacteria.</title>
        <authorList>
            <person name="Yabe S."/>
            <person name="Wang C.M."/>
            <person name="Zheng Y."/>
            <person name="Sakai Y."/>
            <person name="Cavaletti L."/>
            <person name="Monciardini P."/>
            <person name="Donadio S."/>
        </authorList>
    </citation>
    <scope>NUCLEOTIDE SEQUENCE</scope>
    <source>
        <strain evidence="4">ID150040</strain>
    </source>
</reference>
<protein>
    <recommendedName>
        <fullName evidence="3">Response regulatory domain-containing protein</fullName>
    </recommendedName>
</protein>
<dbReference type="RefSeq" id="WP_220211285.1">
    <property type="nucleotide sequence ID" value="NZ_BNJK01000003.1"/>
</dbReference>
<feature type="modified residue" description="4-aspartylphosphate" evidence="2">
    <location>
        <position position="60"/>
    </location>
</feature>
<name>A0A8J3J357_9CHLR</name>
<dbReference type="InterPro" id="IPR050595">
    <property type="entry name" value="Bact_response_regulator"/>
</dbReference>
<dbReference type="GO" id="GO:0000160">
    <property type="term" value="P:phosphorelay signal transduction system"/>
    <property type="evidence" value="ECO:0007669"/>
    <property type="project" value="InterPro"/>
</dbReference>